<keyword evidence="1" id="KW-1133">Transmembrane helix</keyword>
<feature type="transmembrane region" description="Helical" evidence="1">
    <location>
        <begin position="12"/>
        <end position="31"/>
    </location>
</feature>
<reference evidence="2 3" key="1">
    <citation type="submission" date="2018-06" db="EMBL/GenBank/DDBJ databases">
        <title>Genomic Encyclopedia of Type Strains, Phase IV (KMG-IV): sequencing the most valuable type-strain genomes for metagenomic binning, comparative biology and taxonomic classification.</title>
        <authorList>
            <person name="Goeker M."/>
        </authorList>
    </citation>
    <scope>NUCLEOTIDE SEQUENCE [LARGE SCALE GENOMIC DNA]</scope>
    <source>
        <strain evidence="2 3">DSM 22112</strain>
    </source>
</reference>
<keyword evidence="1" id="KW-0812">Transmembrane</keyword>
<sequence length="160" mass="17836">MVKTDIASNILKILLILFALGAIFLGIYVLPVMAEEMVVIYPELRYTKLPILIICELLLGLLLIGIGIVMYLLKTFDRGKTFSLTFTRGLEVLIGMCIIASMGILFLLKYMNTFGGPGPLLSLIMIGVIFLVWIIAAVIMLIRSIVKKAMIYKDDYDLTV</sequence>
<comment type="caution">
    <text evidence="2">The sequence shown here is derived from an EMBL/GenBank/DDBJ whole genome shotgun (WGS) entry which is preliminary data.</text>
</comment>
<organism evidence="2 3">
    <name type="scientific">Alkalibaculum bacchi</name>
    <dbReference type="NCBI Taxonomy" id="645887"/>
    <lineage>
        <taxon>Bacteria</taxon>
        <taxon>Bacillati</taxon>
        <taxon>Bacillota</taxon>
        <taxon>Clostridia</taxon>
        <taxon>Eubacteriales</taxon>
        <taxon>Eubacteriaceae</taxon>
        <taxon>Alkalibaculum</taxon>
    </lineage>
</organism>
<keyword evidence="1" id="KW-0472">Membrane</keyword>
<dbReference type="AlphaFoldDB" id="A0A366I036"/>
<dbReference type="InterPro" id="IPR021354">
    <property type="entry name" value="DUF2975"/>
</dbReference>
<evidence type="ECO:0000313" key="3">
    <source>
        <dbReference type="Proteomes" id="UP000253490"/>
    </source>
</evidence>
<evidence type="ECO:0000313" key="2">
    <source>
        <dbReference type="EMBL" id="RBP59087.1"/>
    </source>
</evidence>
<feature type="transmembrane region" description="Helical" evidence="1">
    <location>
        <begin position="120"/>
        <end position="142"/>
    </location>
</feature>
<dbReference type="EMBL" id="QNRX01000020">
    <property type="protein sequence ID" value="RBP59087.1"/>
    <property type="molecule type" value="Genomic_DNA"/>
</dbReference>
<evidence type="ECO:0000256" key="1">
    <source>
        <dbReference type="SAM" id="Phobius"/>
    </source>
</evidence>
<keyword evidence="3" id="KW-1185">Reference proteome</keyword>
<dbReference type="Proteomes" id="UP000253490">
    <property type="component" value="Unassembled WGS sequence"/>
</dbReference>
<feature type="transmembrane region" description="Helical" evidence="1">
    <location>
        <begin position="51"/>
        <end position="73"/>
    </location>
</feature>
<proteinExistence type="predicted"/>
<accession>A0A366I036</accession>
<feature type="transmembrane region" description="Helical" evidence="1">
    <location>
        <begin position="85"/>
        <end position="108"/>
    </location>
</feature>
<name>A0A366I036_9FIRM</name>
<dbReference type="Pfam" id="PF11188">
    <property type="entry name" value="DUF2975"/>
    <property type="match status" value="1"/>
</dbReference>
<dbReference type="OrthoDB" id="3035024at2"/>
<protein>
    <submittedName>
        <fullName evidence="2">DUF2975 family protein</fullName>
    </submittedName>
</protein>
<gene>
    <name evidence="2" type="ORF">DES36_12029</name>
</gene>